<protein>
    <recommendedName>
        <fullName evidence="1">DUF6604 domain-containing protein</fullName>
    </recommendedName>
</protein>
<gene>
    <name evidence="2" type="ORF">FNAPI_3467</name>
</gene>
<accession>A0A8H5JXJ7</accession>
<evidence type="ECO:0000313" key="3">
    <source>
        <dbReference type="Proteomes" id="UP000574317"/>
    </source>
</evidence>
<dbReference type="Pfam" id="PF20253">
    <property type="entry name" value="DUF6604"/>
    <property type="match status" value="1"/>
</dbReference>
<comment type="caution">
    <text evidence="2">The sequence shown here is derived from an EMBL/GenBank/DDBJ whole genome shotgun (WGS) entry which is preliminary data.</text>
</comment>
<name>A0A8H5JXJ7_9HYPO</name>
<dbReference type="PANTHER" id="PTHR38795">
    <property type="entry name" value="DUF6604 DOMAIN-CONTAINING PROTEIN"/>
    <property type="match status" value="1"/>
</dbReference>
<dbReference type="AlphaFoldDB" id="A0A8H5JXJ7"/>
<evidence type="ECO:0000259" key="1">
    <source>
        <dbReference type="Pfam" id="PF20253"/>
    </source>
</evidence>
<proteinExistence type="predicted"/>
<organism evidence="2 3">
    <name type="scientific">Fusarium napiforme</name>
    <dbReference type="NCBI Taxonomy" id="42672"/>
    <lineage>
        <taxon>Eukaryota</taxon>
        <taxon>Fungi</taxon>
        <taxon>Dikarya</taxon>
        <taxon>Ascomycota</taxon>
        <taxon>Pezizomycotina</taxon>
        <taxon>Sordariomycetes</taxon>
        <taxon>Hypocreomycetidae</taxon>
        <taxon>Hypocreales</taxon>
        <taxon>Nectriaceae</taxon>
        <taxon>Fusarium</taxon>
        <taxon>Fusarium fujikuroi species complex</taxon>
    </lineage>
</organism>
<dbReference type="InterPro" id="IPR046539">
    <property type="entry name" value="DUF6604"/>
</dbReference>
<evidence type="ECO:0000313" key="2">
    <source>
        <dbReference type="EMBL" id="KAF5561920.1"/>
    </source>
</evidence>
<dbReference type="Proteomes" id="UP000574317">
    <property type="component" value="Unassembled WGS sequence"/>
</dbReference>
<dbReference type="PANTHER" id="PTHR38795:SF1">
    <property type="entry name" value="DUF6604 DOMAIN-CONTAINING PROTEIN"/>
    <property type="match status" value="1"/>
</dbReference>
<sequence length="824" mass="92170">MLSPAYMNIYQQYKADTDSVATWLANTAKAHGYDADAAVGAAALDALKKKKKGNGKGPEHQEICHQSQGLFEAMAKHVAETNAVEVPHKTAIALERGIWVRRSFSQKLTESGARRDRRSDASHSHFVEVLEKVRSYLKPIMEAGLFKPDDLDNKSDVKANHPAKGMFDVLNVYTPSEEFLNAPDITPTPTAEPETQYTVEEEVTWEDAFFAFAALLRDYDYLSQEIHSLWEKYASGELDLAAVALATNTAFELAHSMEADIKKLMDNLSGNGHHKDKKTPGTMYNLAAYDVAKLLSLNTLGLFDSYVKHSRNATDPGRYNGAFGWYKERLGANGRNNTERWNQDSSALMEAFPGFHFLTTTPGHGDVEDELVRGMGAALRVAREHPQLWISWALQMYLDIVQGLGESVGRGYEQFKQESLKIQKALVDLPKTPERRQVLQAATRWNHDPIFEMSQANVEMGLAPHDSEASPEFHFLRRNPIHCGLLIHHMRSALHYYGVKTAAPSGGLMTTTQLYQALRQEGRIPQGQAWEDLEELWGYQGNACFFIGNPPTDLEGYYKNYCLCLGTSLTNWAPNRRSSKPTEHKGNAPNMKVDGWVSLSLDNRIRVDNAREPWTIASVGELLTEGRKKAMMDGKGHIQADLKQKAKEANLEAVPTSASGLIKELAQVINSEVPRISFNYFTMHNIAWSLLTDLKRAFTAEVGPEFLKYVPSEDQLPFVVGYVFSTASGHGSDVRKRGVGNDRFLNVATEVMEEFLHEGKGKIIKEARETKVEPEEVEDVDVDGSELWGPRKFKKEQMDRDGHLGAMANNADVAELMKLLQMMG</sequence>
<feature type="domain" description="DUF6604" evidence="1">
    <location>
        <begin position="11"/>
        <end position="262"/>
    </location>
</feature>
<reference evidence="2 3" key="1">
    <citation type="submission" date="2020-05" db="EMBL/GenBank/DDBJ databases">
        <title>Identification and distribution of gene clusters putatively required for synthesis of sphingolipid metabolism inhibitors in phylogenetically diverse species of the filamentous fungus Fusarium.</title>
        <authorList>
            <person name="Kim H.-S."/>
            <person name="Busman M."/>
            <person name="Brown D.W."/>
            <person name="Divon H."/>
            <person name="Uhlig S."/>
            <person name="Proctor R.H."/>
        </authorList>
    </citation>
    <scope>NUCLEOTIDE SEQUENCE [LARGE SCALE GENOMIC DNA]</scope>
    <source>
        <strain evidence="2 3">NRRL 25196</strain>
    </source>
</reference>
<dbReference type="EMBL" id="JAAOAO010000124">
    <property type="protein sequence ID" value="KAF5561920.1"/>
    <property type="molecule type" value="Genomic_DNA"/>
</dbReference>
<keyword evidence="3" id="KW-1185">Reference proteome</keyword>